<dbReference type="RefSeq" id="WP_290267732.1">
    <property type="nucleotide sequence ID" value="NZ_JAUFQP010000001.1"/>
</dbReference>
<dbReference type="Pfam" id="PF07494">
    <property type="entry name" value="Reg_prop"/>
    <property type="match status" value="1"/>
</dbReference>
<keyword evidence="8" id="KW-0812">Transmembrane</keyword>
<dbReference type="SUPFAM" id="SSF52172">
    <property type="entry name" value="CheY-like"/>
    <property type="match status" value="1"/>
</dbReference>
<dbReference type="InterPro" id="IPR003661">
    <property type="entry name" value="HisK_dim/P_dom"/>
</dbReference>
<dbReference type="InterPro" id="IPR004358">
    <property type="entry name" value="Sig_transdc_His_kin-like_C"/>
</dbReference>
<dbReference type="Gene3D" id="1.10.287.130">
    <property type="match status" value="1"/>
</dbReference>
<evidence type="ECO:0000259" key="11">
    <source>
        <dbReference type="PROSITE" id="PS50110"/>
    </source>
</evidence>
<gene>
    <name evidence="12" type="ORF">ACFFU1_14930</name>
</gene>
<dbReference type="PROSITE" id="PS00041">
    <property type="entry name" value="HTH_ARAC_FAMILY_1"/>
    <property type="match status" value="1"/>
</dbReference>
<dbReference type="Gene3D" id="2.130.10.10">
    <property type="entry name" value="YVTN repeat-like/Quinoprotein amine dehydrogenase"/>
    <property type="match status" value="2"/>
</dbReference>
<dbReference type="InterPro" id="IPR018062">
    <property type="entry name" value="HTH_AraC-typ_CS"/>
</dbReference>
<keyword evidence="3 7" id="KW-0597">Phosphoprotein</keyword>
<evidence type="ECO:0000313" key="13">
    <source>
        <dbReference type="Proteomes" id="UP001589590"/>
    </source>
</evidence>
<keyword evidence="6" id="KW-0804">Transcription</keyword>
<dbReference type="InterPro" id="IPR003594">
    <property type="entry name" value="HATPase_dom"/>
</dbReference>
<evidence type="ECO:0000256" key="8">
    <source>
        <dbReference type="SAM" id="Phobius"/>
    </source>
</evidence>
<dbReference type="InterPro" id="IPR011006">
    <property type="entry name" value="CheY-like_superfamily"/>
</dbReference>
<dbReference type="Gene3D" id="2.60.40.10">
    <property type="entry name" value="Immunoglobulins"/>
    <property type="match status" value="1"/>
</dbReference>
<dbReference type="SMART" id="SM00342">
    <property type="entry name" value="HTH_ARAC"/>
    <property type="match status" value="1"/>
</dbReference>
<dbReference type="Pfam" id="PF02518">
    <property type="entry name" value="HATPase_c"/>
    <property type="match status" value="1"/>
</dbReference>
<dbReference type="InterPro" id="IPR036890">
    <property type="entry name" value="HATPase_C_sf"/>
</dbReference>
<feature type="transmembrane region" description="Helical" evidence="8">
    <location>
        <begin position="778"/>
        <end position="800"/>
    </location>
</feature>
<accession>A0ABV5H3Z5</accession>
<dbReference type="SUPFAM" id="SSF47384">
    <property type="entry name" value="Homodimeric domain of signal transducing histidine kinase"/>
    <property type="match status" value="1"/>
</dbReference>
<protein>
    <recommendedName>
        <fullName evidence="2">histidine kinase</fullName>
        <ecNumber evidence="2">2.7.13.3</ecNumber>
    </recommendedName>
</protein>
<feature type="domain" description="Histidine kinase" evidence="10">
    <location>
        <begin position="832"/>
        <end position="1051"/>
    </location>
</feature>
<dbReference type="SMART" id="SM00387">
    <property type="entry name" value="HATPase_c"/>
    <property type="match status" value="1"/>
</dbReference>
<dbReference type="Gene3D" id="3.40.50.2300">
    <property type="match status" value="1"/>
</dbReference>
<dbReference type="InterPro" id="IPR001789">
    <property type="entry name" value="Sig_transdc_resp-reg_receiver"/>
</dbReference>
<dbReference type="Gene3D" id="1.10.10.60">
    <property type="entry name" value="Homeodomain-like"/>
    <property type="match status" value="1"/>
</dbReference>
<dbReference type="Pfam" id="PF07495">
    <property type="entry name" value="Y_Y_Y"/>
    <property type="match status" value="1"/>
</dbReference>
<proteinExistence type="predicted"/>
<dbReference type="InterPro" id="IPR011110">
    <property type="entry name" value="Reg_prop"/>
</dbReference>
<dbReference type="PROSITE" id="PS01124">
    <property type="entry name" value="HTH_ARAC_FAMILY_2"/>
    <property type="match status" value="1"/>
</dbReference>
<dbReference type="Pfam" id="PF00072">
    <property type="entry name" value="Response_reg"/>
    <property type="match status" value="1"/>
</dbReference>
<feature type="modified residue" description="4-aspartylphosphate" evidence="7">
    <location>
        <position position="1138"/>
    </location>
</feature>
<dbReference type="InterPro" id="IPR011123">
    <property type="entry name" value="Y_Y_Y"/>
</dbReference>
<dbReference type="PROSITE" id="PS50110">
    <property type="entry name" value="RESPONSE_REGULATORY"/>
    <property type="match status" value="1"/>
</dbReference>
<keyword evidence="5" id="KW-0238">DNA-binding</keyword>
<keyword evidence="8" id="KW-1133">Transmembrane helix</keyword>
<dbReference type="InterPro" id="IPR015943">
    <property type="entry name" value="WD40/YVTN_repeat-like_dom_sf"/>
</dbReference>
<evidence type="ECO:0000256" key="1">
    <source>
        <dbReference type="ARBA" id="ARBA00000085"/>
    </source>
</evidence>
<dbReference type="InterPro" id="IPR005467">
    <property type="entry name" value="His_kinase_dom"/>
</dbReference>
<dbReference type="PROSITE" id="PS50109">
    <property type="entry name" value="HIS_KIN"/>
    <property type="match status" value="1"/>
</dbReference>
<feature type="domain" description="HTH araC/xylS-type" evidence="9">
    <location>
        <begin position="1237"/>
        <end position="1336"/>
    </location>
</feature>
<comment type="caution">
    <text evidence="12">The sequence shown here is derived from an EMBL/GenBank/DDBJ whole genome shotgun (WGS) entry which is preliminary data.</text>
</comment>
<evidence type="ECO:0000256" key="3">
    <source>
        <dbReference type="ARBA" id="ARBA00022553"/>
    </source>
</evidence>
<organism evidence="12 13">
    <name type="scientific">Algibacter miyuki</name>
    <dbReference type="NCBI Taxonomy" id="1306933"/>
    <lineage>
        <taxon>Bacteria</taxon>
        <taxon>Pseudomonadati</taxon>
        <taxon>Bacteroidota</taxon>
        <taxon>Flavobacteriia</taxon>
        <taxon>Flavobacteriales</taxon>
        <taxon>Flavobacteriaceae</taxon>
        <taxon>Algibacter</taxon>
    </lineage>
</organism>
<keyword evidence="8" id="KW-0472">Membrane</keyword>
<dbReference type="Gene3D" id="3.30.565.10">
    <property type="entry name" value="Histidine kinase-like ATPase, C-terminal domain"/>
    <property type="match status" value="1"/>
</dbReference>
<reference evidence="12 13" key="1">
    <citation type="submission" date="2024-09" db="EMBL/GenBank/DDBJ databases">
        <authorList>
            <person name="Sun Q."/>
            <person name="Mori K."/>
        </authorList>
    </citation>
    <scope>NUCLEOTIDE SEQUENCE [LARGE SCALE GENOMIC DNA]</scope>
    <source>
        <strain evidence="12 13">CECT 8300</strain>
    </source>
</reference>
<evidence type="ECO:0000256" key="4">
    <source>
        <dbReference type="ARBA" id="ARBA00023015"/>
    </source>
</evidence>
<evidence type="ECO:0000313" key="12">
    <source>
        <dbReference type="EMBL" id="MFB9106196.1"/>
    </source>
</evidence>
<dbReference type="CDD" id="cd00075">
    <property type="entry name" value="HATPase"/>
    <property type="match status" value="1"/>
</dbReference>
<evidence type="ECO:0000256" key="7">
    <source>
        <dbReference type="PROSITE-ProRule" id="PRU00169"/>
    </source>
</evidence>
<dbReference type="EMBL" id="JBHMFA010000015">
    <property type="protein sequence ID" value="MFB9106196.1"/>
    <property type="molecule type" value="Genomic_DNA"/>
</dbReference>
<dbReference type="PANTHER" id="PTHR43547:SF2">
    <property type="entry name" value="HYBRID SIGNAL TRANSDUCTION HISTIDINE KINASE C"/>
    <property type="match status" value="1"/>
</dbReference>
<dbReference type="PRINTS" id="PR00344">
    <property type="entry name" value="BCTRLSENSOR"/>
</dbReference>
<dbReference type="PANTHER" id="PTHR43547">
    <property type="entry name" value="TWO-COMPONENT HISTIDINE KINASE"/>
    <property type="match status" value="1"/>
</dbReference>
<dbReference type="Proteomes" id="UP001589590">
    <property type="component" value="Unassembled WGS sequence"/>
</dbReference>
<dbReference type="SUPFAM" id="SSF63829">
    <property type="entry name" value="Calcium-dependent phosphotriesterase"/>
    <property type="match status" value="2"/>
</dbReference>
<dbReference type="SMART" id="SM00448">
    <property type="entry name" value="REC"/>
    <property type="match status" value="1"/>
</dbReference>
<comment type="catalytic activity">
    <reaction evidence="1">
        <text>ATP + protein L-histidine = ADP + protein N-phospho-L-histidine.</text>
        <dbReference type="EC" id="2.7.13.3"/>
    </reaction>
</comment>
<dbReference type="SUPFAM" id="SSF55874">
    <property type="entry name" value="ATPase domain of HSP90 chaperone/DNA topoisomerase II/histidine kinase"/>
    <property type="match status" value="1"/>
</dbReference>
<dbReference type="EC" id="2.7.13.3" evidence="2"/>
<dbReference type="Pfam" id="PF12833">
    <property type="entry name" value="HTH_18"/>
    <property type="match status" value="1"/>
</dbReference>
<dbReference type="InterPro" id="IPR013783">
    <property type="entry name" value="Ig-like_fold"/>
</dbReference>
<evidence type="ECO:0000256" key="5">
    <source>
        <dbReference type="ARBA" id="ARBA00023125"/>
    </source>
</evidence>
<keyword evidence="13" id="KW-1185">Reference proteome</keyword>
<evidence type="ECO:0000256" key="6">
    <source>
        <dbReference type="ARBA" id="ARBA00023163"/>
    </source>
</evidence>
<evidence type="ECO:0000256" key="2">
    <source>
        <dbReference type="ARBA" id="ARBA00012438"/>
    </source>
</evidence>
<evidence type="ECO:0000259" key="10">
    <source>
        <dbReference type="PROSITE" id="PS50109"/>
    </source>
</evidence>
<dbReference type="CDD" id="cd00082">
    <property type="entry name" value="HisKA"/>
    <property type="match status" value="1"/>
</dbReference>
<sequence>MKKLYLFICFNLLINSLSGQNEISFFHISPEIDNGYRTIKHTVQDSLGYIWMSQSKGVLKYDGYEFWFHSMDSIFNGTNINDEIKKVLLDTEGNLLVLSSKGLLARKERNGRYSQLNKSFSKTGKDVSIKNIFVRKQQIYVTDFFNTLYLLDSKSLELNYVLSVTEPVYYGVNIIDLEVDDANRLYLSLNNGKLLQYANNRLSELKADFNSQPGVMYLSLDKNNDLWIGTKFMGLFKYDLAENKFKQLSYFRDGIDVLKEDMILSLFCDNNGVIWAGSDGQGLYKINPKNEEIMLYRHSPLDKSSLSTNSIIDINQDSYKNLWVISNFGDINILVNTPNEIFHHNGLIENTSARVLSVLKDTHANIWIGTDGKGLTKRNLKTGQEKQFLVNNKDLEGAYVQSITEDDNGNVWVGTYKNGLWFYDFQKAEISKIPVLDAKGKHAIDILTTFKDSKGRIWVGSEIALFVYNSKKEKIASFPFWKNGLDGDLIRSIVEDDNKKLWMGIDGGGLFMLNETESLNNSTFQKFSYTNNESDYYSIVSMVSDTNGNLWLIDLHGAIHIFNTKSKLYKEFNNTQLINDISFHSILMEHPESLWLGASSGLWNLNVKDSSLVKYTKADGFFSDYYVERSAYKDAAGFLYFGGLNGVDGFDPEKISKVSTKSHLYINAIEILNKPASLIIPDQVEKGIENTKAIELKNNQSSFSFKFSVVGTVLNAKYLYKYRLKGFDDEWKFTKKNRIASYTNIPWGEYDFEVEAATVNENLNIPVKSIKIVINPPLWMHPLAFLLYFVVFCAVAYGIYKWYLLRKNLFSQKIKNEQESKIYYEKMNFFSKMSHEIQTPLTLIMGPIGDILKKPQVEKDAVLNQRLRVIFNNAKRLSRIANLLTTVRNKEIGQLKLRVFKKDIIKEVKEIADSFQEQARFKRIDFEINNFTEAYKLWFDSDLLEHMIYNLLSNAFKYTPSEGRVVISTRLDEATEMFEISVNDTGYGIPKKEYDDIFRLFYRAKKTSNKIGMGIGLAFVKELVSLHKGEINVKSKKGKGSTFTIVLPLNEAKYSDDEKIEGLDEAITNSTSDNNTLESTTKKIDSKKDSILIIEDNYEMQHFLCEVFNENYNVYSGYNGKEGLEIVKQKLPDIIISDISMPVMDGLEMCEIIQKDNDVSHIPIIFLTAKNSTAHKLKGLKYGAIEFMSKPFDINELHLKVNSILAQNKRISSKASLQYLSTPEHISEKSKDSIFLENLISSLNSKLEDADFKLESLSSIMGMSYSNIYRNCQKLTGKTITELFRLLRLKRAAVLMVQNKYNVSEACFAVGFNDTRYFSKCFKDQFKMTPTVFKKEAGNIDLEAFLTKYELYKTN</sequence>
<dbReference type="SUPFAM" id="SSF46689">
    <property type="entry name" value="Homeodomain-like"/>
    <property type="match status" value="1"/>
</dbReference>
<name>A0ABV5H3Z5_9FLAO</name>
<dbReference type="InterPro" id="IPR009057">
    <property type="entry name" value="Homeodomain-like_sf"/>
</dbReference>
<dbReference type="InterPro" id="IPR018060">
    <property type="entry name" value="HTH_AraC"/>
</dbReference>
<dbReference type="InterPro" id="IPR036097">
    <property type="entry name" value="HisK_dim/P_sf"/>
</dbReference>
<feature type="domain" description="Response regulatory" evidence="11">
    <location>
        <begin position="1090"/>
        <end position="1205"/>
    </location>
</feature>
<evidence type="ECO:0000259" key="9">
    <source>
        <dbReference type="PROSITE" id="PS01124"/>
    </source>
</evidence>
<keyword evidence="4" id="KW-0805">Transcription regulation</keyword>